<sequence length="103" mass="11091">MTAQPTAPPRSDVEVLEALDFQPAPPCEWLLTGQPCGAPADLLVVNRSRCGCPNPPIPTCAPCWARLGQLAPACWHCGRCNVHIGRSRDETLVIVCHLRGGRP</sequence>
<comment type="caution">
    <text evidence="1">The sequence shown here is derived from an EMBL/GenBank/DDBJ whole genome shotgun (WGS) entry which is preliminary data.</text>
</comment>
<evidence type="ECO:0000313" key="2">
    <source>
        <dbReference type="Proteomes" id="UP001597046"/>
    </source>
</evidence>
<dbReference type="RefSeq" id="WP_386053504.1">
    <property type="nucleotide sequence ID" value="NZ_JBHTKH010000009.1"/>
</dbReference>
<proteinExistence type="predicted"/>
<dbReference type="Proteomes" id="UP001597046">
    <property type="component" value="Unassembled WGS sequence"/>
</dbReference>
<name>A0ABW3MYZ3_9MICO</name>
<keyword evidence="2" id="KW-1185">Reference proteome</keyword>
<evidence type="ECO:0000313" key="1">
    <source>
        <dbReference type="EMBL" id="MFD1055467.1"/>
    </source>
</evidence>
<protein>
    <submittedName>
        <fullName evidence="1">Uncharacterized protein</fullName>
    </submittedName>
</protein>
<accession>A0ABW3MYZ3</accession>
<gene>
    <name evidence="1" type="ORF">ACFQ2V_14220</name>
</gene>
<organism evidence="1 2">
    <name type="scientific">Terrabacter terrigena</name>
    <dbReference type="NCBI Taxonomy" id="574718"/>
    <lineage>
        <taxon>Bacteria</taxon>
        <taxon>Bacillati</taxon>
        <taxon>Actinomycetota</taxon>
        <taxon>Actinomycetes</taxon>
        <taxon>Micrococcales</taxon>
        <taxon>Intrasporangiaceae</taxon>
        <taxon>Terrabacter</taxon>
    </lineage>
</organism>
<reference evidence="2" key="1">
    <citation type="journal article" date="2019" name="Int. J. Syst. Evol. Microbiol.">
        <title>The Global Catalogue of Microorganisms (GCM) 10K type strain sequencing project: providing services to taxonomists for standard genome sequencing and annotation.</title>
        <authorList>
            <consortium name="The Broad Institute Genomics Platform"/>
            <consortium name="The Broad Institute Genome Sequencing Center for Infectious Disease"/>
            <person name="Wu L."/>
            <person name="Ma J."/>
        </authorList>
    </citation>
    <scope>NUCLEOTIDE SEQUENCE [LARGE SCALE GENOMIC DNA]</scope>
    <source>
        <strain evidence="2">CCUG 57508</strain>
    </source>
</reference>
<dbReference type="EMBL" id="JBHTKH010000009">
    <property type="protein sequence ID" value="MFD1055467.1"/>
    <property type="molecule type" value="Genomic_DNA"/>
</dbReference>